<dbReference type="GO" id="GO:0004047">
    <property type="term" value="F:aminomethyltransferase activity"/>
    <property type="evidence" value="ECO:0007669"/>
    <property type="project" value="UniProtKB-EC"/>
</dbReference>
<evidence type="ECO:0000256" key="1">
    <source>
        <dbReference type="ARBA" id="ARBA00008609"/>
    </source>
</evidence>
<dbReference type="InterPro" id="IPR028896">
    <property type="entry name" value="GcvT/YgfZ/DmdA"/>
</dbReference>
<dbReference type="InterPro" id="IPR029043">
    <property type="entry name" value="GcvT/YgfZ_C"/>
</dbReference>
<dbReference type="GO" id="GO:0006546">
    <property type="term" value="P:glycine catabolic process"/>
    <property type="evidence" value="ECO:0007669"/>
    <property type="project" value="InterPro"/>
</dbReference>
<gene>
    <name evidence="10" type="ORF">DES40_2054</name>
</gene>
<protein>
    <recommendedName>
        <fullName evidence="2">aminomethyltransferase</fullName>
        <ecNumber evidence="2">2.1.2.10</ecNumber>
    </recommendedName>
    <alternativeName>
        <fullName evidence="5">Glycine cleavage system T protein</fullName>
    </alternativeName>
</protein>
<comment type="catalytic activity">
    <reaction evidence="6">
        <text>N(6)-[(R)-S(8)-aminomethyldihydrolipoyl]-L-lysyl-[protein] + (6S)-5,6,7,8-tetrahydrofolate = N(6)-[(R)-dihydrolipoyl]-L-lysyl-[protein] + (6R)-5,10-methylene-5,6,7,8-tetrahydrofolate + NH4(+)</text>
        <dbReference type="Rhea" id="RHEA:16945"/>
        <dbReference type="Rhea" id="RHEA-COMP:10475"/>
        <dbReference type="Rhea" id="RHEA-COMP:10492"/>
        <dbReference type="ChEBI" id="CHEBI:15636"/>
        <dbReference type="ChEBI" id="CHEBI:28938"/>
        <dbReference type="ChEBI" id="CHEBI:57453"/>
        <dbReference type="ChEBI" id="CHEBI:83100"/>
        <dbReference type="ChEBI" id="CHEBI:83143"/>
        <dbReference type="EC" id="2.1.2.10"/>
    </reaction>
</comment>
<dbReference type="NCBIfam" id="NF010093">
    <property type="entry name" value="PRK13579.1"/>
    <property type="match status" value="1"/>
</dbReference>
<dbReference type="InParanoid" id="A0A420WE94"/>
<dbReference type="FunCoup" id="A0A420WE94">
    <property type="interactions" value="495"/>
</dbReference>
<dbReference type="NCBIfam" id="NF001567">
    <property type="entry name" value="PRK00389.1"/>
    <property type="match status" value="1"/>
</dbReference>
<keyword evidence="3" id="KW-0032">Aminotransferase</keyword>
<accession>A0A420WE94</accession>
<dbReference type="Gene3D" id="3.30.70.1400">
    <property type="entry name" value="Aminomethyltransferase beta-barrel domains"/>
    <property type="match status" value="1"/>
</dbReference>
<dbReference type="AlphaFoldDB" id="A0A420WE94"/>
<dbReference type="RefSeq" id="WP_121102918.1">
    <property type="nucleotide sequence ID" value="NZ_RBII01000002.1"/>
</dbReference>
<evidence type="ECO:0000256" key="5">
    <source>
        <dbReference type="ARBA" id="ARBA00031395"/>
    </source>
</evidence>
<dbReference type="PIRSF" id="PIRSF006487">
    <property type="entry name" value="GcvT"/>
    <property type="match status" value="1"/>
</dbReference>
<dbReference type="EC" id="2.1.2.10" evidence="2"/>
<evidence type="ECO:0000256" key="6">
    <source>
        <dbReference type="ARBA" id="ARBA00047665"/>
    </source>
</evidence>
<dbReference type="InterPro" id="IPR027266">
    <property type="entry name" value="TrmE/GcvT-like"/>
</dbReference>
<dbReference type="FunFam" id="3.30.70.1400:FF:000001">
    <property type="entry name" value="Aminomethyltransferase"/>
    <property type="match status" value="1"/>
</dbReference>
<evidence type="ECO:0000313" key="10">
    <source>
        <dbReference type="EMBL" id="RKQ69255.1"/>
    </source>
</evidence>
<dbReference type="InterPro" id="IPR013977">
    <property type="entry name" value="GcvT_C"/>
</dbReference>
<dbReference type="SUPFAM" id="SSF103025">
    <property type="entry name" value="Folate-binding domain"/>
    <property type="match status" value="1"/>
</dbReference>
<dbReference type="OrthoDB" id="9774591at2"/>
<dbReference type="NCBIfam" id="TIGR00528">
    <property type="entry name" value="gcvT"/>
    <property type="match status" value="1"/>
</dbReference>
<dbReference type="InterPro" id="IPR006223">
    <property type="entry name" value="GcvT"/>
</dbReference>
<dbReference type="Pfam" id="PF01571">
    <property type="entry name" value="GCV_T"/>
    <property type="match status" value="1"/>
</dbReference>
<dbReference type="GO" id="GO:0008168">
    <property type="term" value="F:methyltransferase activity"/>
    <property type="evidence" value="ECO:0007669"/>
    <property type="project" value="UniProtKB-KW"/>
</dbReference>
<reference evidence="10 11" key="1">
    <citation type="submission" date="2018-10" db="EMBL/GenBank/DDBJ databases">
        <title>Genomic Encyclopedia of Type Strains, Phase IV (KMG-IV): sequencing the most valuable type-strain genomes for metagenomic binning, comparative biology and taxonomic classification.</title>
        <authorList>
            <person name="Goeker M."/>
        </authorList>
    </citation>
    <scope>NUCLEOTIDE SEQUENCE [LARGE SCALE GENOMIC DNA]</scope>
    <source>
        <strain evidence="10 11">DSM 22008</strain>
    </source>
</reference>
<dbReference type="Proteomes" id="UP000282211">
    <property type="component" value="Unassembled WGS sequence"/>
</dbReference>
<dbReference type="EMBL" id="RBII01000002">
    <property type="protein sequence ID" value="RKQ69255.1"/>
    <property type="molecule type" value="Genomic_DNA"/>
</dbReference>
<dbReference type="InterPro" id="IPR006222">
    <property type="entry name" value="GCVT_N"/>
</dbReference>
<dbReference type="Gene3D" id="2.40.30.110">
    <property type="entry name" value="Aminomethyltransferase beta-barrel domains"/>
    <property type="match status" value="1"/>
</dbReference>
<comment type="caution">
    <text evidence="10">The sequence shown here is derived from an EMBL/GenBank/DDBJ whole genome shotgun (WGS) entry which is preliminary data.</text>
</comment>
<feature type="domain" description="GCVT N-terminal" evidence="8">
    <location>
        <begin position="14"/>
        <end position="278"/>
    </location>
</feature>
<dbReference type="GO" id="GO:0005960">
    <property type="term" value="C:glycine cleavage complex"/>
    <property type="evidence" value="ECO:0007669"/>
    <property type="project" value="InterPro"/>
</dbReference>
<organism evidence="10 11">
    <name type="scientific">Litorimonas taeanensis</name>
    <dbReference type="NCBI Taxonomy" id="568099"/>
    <lineage>
        <taxon>Bacteria</taxon>
        <taxon>Pseudomonadati</taxon>
        <taxon>Pseudomonadota</taxon>
        <taxon>Alphaproteobacteria</taxon>
        <taxon>Maricaulales</taxon>
        <taxon>Robiginitomaculaceae</taxon>
    </lineage>
</organism>
<feature type="binding site" evidence="7">
    <location>
        <position position="216"/>
    </location>
    <ligand>
        <name>substrate</name>
    </ligand>
</feature>
<dbReference type="SUPFAM" id="SSF101790">
    <property type="entry name" value="Aminomethyltransferase beta-barrel domain"/>
    <property type="match status" value="1"/>
</dbReference>
<proteinExistence type="inferred from homology"/>
<feature type="domain" description="Aminomethyltransferase C-terminal" evidence="9">
    <location>
        <begin position="303"/>
        <end position="380"/>
    </location>
</feature>
<comment type="similarity">
    <text evidence="1">Belongs to the GcvT family.</text>
</comment>
<evidence type="ECO:0000259" key="9">
    <source>
        <dbReference type="Pfam" id="PF08669"/>
    </source>
</evidence>
<dbReference type="Gene3D" id="3.30.1360.120">
    <property type="entry name" value="Probable tRNA modification gtpase trme, domain 1"/>
    <property type="match status" value="1"/>
</dbReference>
<evidence type="ECO:0000256" key="2">
    <source>
        <dbReference type="ARBA" id="ARBA00012616"/>
    </source>
</evidence>
<sequence length="391" mass="42742">MSDDTTTELKQTALHATHVALGAKMVPFAGYDMPVQYPLGVKGEHLHTREKAGLFDVSHMGQVFLMSDDKDFATVAKALEKLVPADIQSLKPGQQRYSQFLNEDGGILDDLMISRLAMKGYEHALYLVVNAGCKEADYKHLKKHMPKGVNVMIKDDTLSLIALQGPRAAAILGCFAPEVEDLIFMTHTDLELKGTLAEPVWAHVSRSGYTGEDGYEISAKHEDMVRLVEELLKYDDVEPIGLGARDSLRLEAGLCLYGHDIDTTVSPIEAGLIWSVQKHRRDAKAGYLGAKRVAADLADKTTKRLVGIKPDGKAPAREHTEIQDMDGNVIGEITSGGFGPTVEGPIAMGYVTRKFVKAGTPVQLIVRGKARPATVVRLPFSPHNYFRGHSS</sequence>
<dbReference type="PANTHER" id="PTHR43757:SF2">
    <property type="entry name" value="AMINOMETHYLTRANSFERASE, MITOCHONDRIAL"/>
    <property type="match status" value="1"/>
</dbReference>
<dbReference type="PANTHER" id="PTHR43757">
    <property type="entry name" value="AMINOMETHYLTRANSFERASE"/>
    <property type="match status" value="1"/>
</dbReference>
<keyword evidence="11" id="KW-1185">Reference proteome</keyword>
<dbReference type="Pfam" id="PF08669">
    <property type="entry name" value="GCV_T_C"/>
    <property type="match status" value="1"/>
</dbReference>
<keyword evidence="10" id="KW-0489">Methyltransferase</keyword>
<evidence type="ECO:0000256" key="4">
    <source>
        <dbReference type="ARBA" id="ARBA00022679"/>
    </source>
</evidence>
<dbReference type="Gene3D" id="4.10.1250.10">
    <property type="entry name" value="Aminomethyltransferase fragment"/>
    <property type="match status" value="1"/>
</dbReference>
<dbReference type="GO" id="GO:0032259">
    <property type="term" value="P:methylation"/>
    <property type="evidence" value="ECO:0007669"/>
    <property type="project" value="UniProtKB-KW"/>
</dbReference>
<evidence type="ECO:0000259" key="8">
    <source>
        <dbReference type="Pfam" id="PF01571"/>
    </source>
</evidence>
<evidence type="ECO:0000313" key="11">
    <source>
        <dbReference type="Proteomes" id="UP000282211"/>
    </source>
</evidence>
<keyword evidence="4 10" id="KW-0808">Transferase</keyword>
<evidence type="ECO:0000256" key="3">
    <source>
        <dbReference type="ARBA" id="ARBA00022576"/>
    </source>
</evidence>
<dbReference type="GO" id="GO:0008483">
    <property type="term" value="F:transaminase activity"/>
    <property type="evidence" value="ECO:0007669"/>
    <property type="project" value="UniProtKB-KW"/>
</dbReference>
<name>A0A420WE94_9PROT</name>
<evidence type="ECO:0000256" key="7">
    <source>
        <dbReference type="PIRSR" id="PIRSR006487-1"/>
    </source>
</evidence>